<name>A0A066UNW3_9VIBR</name>
<evidence type="ECO:0000259" key="11">
    <source>
        <dbReference type="Pfam" id="PF21226"/>
    </source>
</evidence>
<evidence type="ECO:0000256" key="10">
    <source>
        <dbReference type="RuleBase" id="RU361207"/>
    </source>
</evidence>
<dbReference type="PANTHER" id="PTHR32438:SF5">
    <property type="entry name" value="4-ALPHA-GLUCANOTRANSFERASE DPE1, CHLOROPLASTIC_AMYLOPLASTIC"/>
    <property type="match status" value="1"/>
</dbReference>
<dbReference type="EC" id="2.4.1.25" evidence="3 10"/>
<dbReference type="Pfam" id="PF21226">
    <property type="entry name" value="MalQ_N"/>
    <property type="match status" value="1"/>
</dbReference>
<keyword evidence="13" id="KW-1185">Reference proteome</keyword>
<comment type="catalytic activity">
    <reaction evidence="1 10">
        <text>Transfers a segment of a (1-&gt;4)-alpha-D-glucan to a new position in an acceptor, which may be glucose or a (1-&gt;4)-alpha-D-glucan.</text>
        <dbReference type="EC" id="2.4.1.25"/>
    </reaction>
</comment>
<dbReference type="SUPFAM" id="SSF51445">
    <property type="entry name" value="(Trans)glycosidases"/>
    <property type="match status" value="1"/>
</dbReference>
<dbReference type="Gene3D" id="3.20.20.80">
    <property type="entry name" value="Glycosidases"/>
    <property type="match status" value="1"/>
</dbReference>
<protein>
    <recommendedName>
        <fullName evidence="4 10">4-alpha-glucanotransferase</fullName>
        <ecNumber evidence="3 10">2.4.1.25</ecNumber>
    </recommendedName>
    <alternativeName>
        <fullName evidence="8 10">Amylomaltase</fullName>
    </alternativeName>
    <alternativeName>
        <fullName evidence="9 10">Disproportionating enzyme</fullName>
    </alternativeName>
</protein>
<dbReference type="InterPro" id="IPR017853">
    <property type="entry name" value="GH"/>
</dbReference>
<gene>
    <name evidence="12" type="ORF">VFDL14_17885</name>
</gene>
<evidence type="ECO:0000256" key="9">
    <source>
        <dbReference type="ARBA" id="ARBA00031501"/>
    </source>
</evidence>
<dbReference type="NCBIfam" id="NF008274">
    <property type="entry name" value="PRK11052.1"/>
    <property type="match status" value="1"/>
</dbReference>
<organism evidence="12 13">
    <name type="scientific">Vibrio fortis</name>
    <dbReference type="NCBI Taxonomy" id="212667"/>
    <lineage>
        <taxon>Bacteria</taxon>
        <taxon>Pseudomonadati</taxon>
        <taxon>Pseudomonadota</taxon>
        <taxon>Gammaproteobacteria</taxon>
        <taxon>Vibrionales</taxon>
        <taxon>Vibrionaceae</taxon>
        <taxon>Vibrio</taxon>
    </lineage>
</organism>
<reference evidence="12 13" key="1">
    <citation type="submission" date="2014-02" db="EMBL/GenBank/DDBJ databases">
        <title>Vibrio fortis Dalian14 Genome Sequencing.</title>
        <authorList>
            <person name="Wang Y."/>
            <person name="Song L."/>
            <person name="Liu G."/>
            <person name="Ding J."/>
        </authorList>
    </citation>
    <scope>NUCLEOTIDE SEQUENCE [LARGE SCALE GENOMIC DNA]</scope>
    <source>
        <strain evidence="12 13">Dalian14</strain>
    </source>
</reference>
<evidence type="ECO:0000256" key="7">
    <source>
        <dbReference type="ARBA" id="ARBA00023277"/>
    </source>
</evidence>
<dbReference type="InterPro" id="IPR048458">
    <property type="entry name" value="MalQ_N"/>
</dbReference>
<dbReference type="STRING" id="212667.VFDL14_17885"/>
<dbReference type="PANTHER" id="PTHR32438">
    <property type="entry name" value="4-ALPHA-GLUCANOTRANSFERASE DPE1, CHLOROPLASTIC/AMYLOPLASTIC"/>
    <property type="match status" value="1"/>
</dbReference>
<comment type="similarity">
    <text evidence="2 10">Belongs to the disproportionating enzyme family.</text>
</comment>
<keyword evidence="5 10" id="KW-0328">Glycosyltransferase</keyword>
<dbReference type="Pfam" id="PF02446">
    <property type="entry name" value="Glyco_hydro_77"/>
    <property type="match status" value="1"/>
</dbReference>
<dbReference type="RefSeq" id="WP_032550530.1">
    <property type="nucleotide sequence ID" value="NZ_JFFR01000012.1"/>
</dbReference>
<evidence type="ECO:0000313" key="12">
    <source>
        <dbReference type="EMBL" id="KDN29121.1"/>
    </source>
</evidence>
<keyword evidence="7 10" id="KW-0119">Carbohydrate metabolism</keyword>
<keyword evidence="6 10" id="KW-0808">Transferase</keyword>
<evidence type="ECO:0000256" key="2">
    <source>
        <dbReference type="ARBA" id="ARBA00005684"/>
    </source>
</evidence>
<evidence type="ECO:0000256" key="8">
    <source>
        <dbReference type="ARBA" id="ARBA00031423"/>
    </source>
</evidence>
<dbReference type="NCBIfam" id="TIGR00217">
    <property type="entry name" value="malQ"/>
    <property type="match status" value="1"/>
</dbReference>
<dbReference type="InterPro" id="IPR003385">
    <property type="entry name" value="Glyco_hydro_77"/>
</dbReference>
<dbReference type="EMBL" id="JFFR01000012">
    <property type="protein sequence ID" value="KDN29121.1"/>
    <property type="molecule type" value="Genomic_DNA"/>
</dbReference>
<dbReference type="Proteomes" id="UP000027219">
    <property type="component" value="Unassembled WGS sequence"/>
</dbReference>
<evidence type="ECO:0000256" key="5">
    <source>
        <dbReference type="ARBA" id="ARBA00022676"/>
    </source>
</evidence>
<proteinExistence type="inferred from homology"/>
<accession>A0A066UNW3</accession>
<evidence type="ECO:0000256" key="4">
    <source>
        <dbReference type="ARBA" id="ARBA00020295"/>
    </source>
</evidence>
<evidence type="ECO:0000256" key="1">
    <source>
        <dbReference type="ARBA" id="ARBA00000439"/>
    </source>
</evidence>
<dbReference type="AlphaFoldDB" id="A0A066UNW3"/>
<dbReference type="GO" id="GO:0005975">
    <property type="term" value="P:carbohydrate metabolic process"/>
    <property type="evidence" value="ECO:0007669"/>
    <property type="project" value="InterPro"/>
</dbReference>
<evidence type="ECO:0000256" key="3">
    <source>
        <dbReference type="ARBA" id="ARBA00012560"/>
    </source>
</evidence>
<evidence type="ECO:0000313" key="13">
    <source>
        <dbReference type="Proteomes" id="UP000027219"/>
    </source>
</evidence>
<evidence type="ECO:0000256" key="6">
    <source>
        <dbReference type="ARBA" id="ARBA00022679"/>
    </source>
</evidence>
<feature type="domain" description="MalQ N-terminal beta-sandwich" evidence="11">
    <location>
        <begin position="65"/>
        <end position="157"/>
    </location>
</feature>
<dbReference type="GO" id="GO:0004134">
    <property type="term" value="F:4-alpha-glucanotransferase activity"/>
    <property type="evidence" value="ECO:0007669"/>
    <property type="project" value="UniProtKB-EC"/>
</dbReference>
<comment type="caution">
    <text evidence="12">The sequence shown here is derived from an EMBL/GenBank/DDBJ whole genome shotgun (WGS) entry which is preliminary data.</text>
</comment>
<sequence length="726" mass="81143">MKEQSVLKQVAEMANLADSYVSAWGDEAQVSDETLTRLLASLGYDTSSDDALLKSAEKKHKKDVLDPVLVLRDGEPVEVALNLGVSARESEFSWRLETEQGEVLEGYLQSQVVRDERAEGGPLVFALPNDLAWGYHKLVVSRKRRKKPYEMTLIITPKACFKQSPIEQGKKLWGPSVQLYTLRTQHNWGIGDFGDLKQLVADIASRGGDFVGLNPIHSLFPANPEGASPYSPSSRRWLNILYIDVSSVPEFALSAEAQQTVGSAEFQQRLQKARDAHWVNYTEVSELKMSILPLLFTEFKHRHLDKNSDRAQAFLAFVEEGGDSLMHQAAFDALHAELHAEDSNMWGWPVFPEKYRTFESPATQKYIKENIEKVHLYMYLQWLADCQINDAQSLAEEKGMAVGLYRDLAVGVANSGSETWADEGNLVMDASIGAPPDILGPLGQNWGLPPLNPEVLQATGYDAYIKLLRANMKHCGALRIDHVLGLLRLWWIPKGEDATQGAYIYYPVQDMLAILALESHRYQCSVIGEDLGTVPDEIVDILADAGVHSYKVFFFETSEEDGGFISPKHYASQSMAALCTHDMPTLRGFWHCDDLKMGQEIGLYPNQEQLNGLFDDRLECKQGILDSVAWHGFLPDGVGRDASQVPMDSYLAEALQLHVAAGSSTLLSVQLEDWLEMDQPVNIPGTVDEYPNWRRKLSMNLDEIFAHDGVNRIASRLTEVREKAGN</sequence>
<dbReference type="OrthoDB" id="9763489at2"/>